<evidence type="ECO:0000256" key="1">
    <source>
        <dbReference type="SAM" id="Phobius"/>
    </source>
</evidence>
<comment type="caution">
    <text evidence="3">The sequence shown here is derived from an EMBL/GenBank/DDBJ whole genome shotgun (WGS) entry which is preliminary data.</text>
</comment>
<accession>A0ABX5AFX3</accession>
<reference evidence="3 4" key="1">
    <citation type="submission" date="2018-02" db="EMBL/GenBank/DDBJ databases">
        <title>Bacteriophage NCPPB3778 and a type I-E CRISPR drive the evolution of the US Biological Select Agent, Rathayibacter toxicus.</title>
        <authorList>
            <person name="Davis E.W.II."/>
            <person name="Tabima J.F."/>
            <person name="Weisberg A.J."/>
            <person name="Lopes L.D."/>
            <person name="Wiseman M.S."/>
            <person name="Wiseman M.S."/>
            <person name="Pupko T."/>
            <person name="Belcher M.S."/>
            <person name="Sechler A.J."/>
            <person name="Tancos M.A."/>
            <person name="Schroeder B.K."/>
            <person name="Murray T.D."/>
            <person name="Luster D.G."/>
            <person name="Schneider W.L."/>
            <person name="Rogers E."/>
            <person name="Andreote F.D."/>
            <person name="Grunwald N.J."/>
            <person name="Putnam M.L."/>
            <person name="Chang J.H."/>
        </authorList>
    </citation>
    <scope>NUCLEOTIDE SEQUENCE [LARGE SCALE GENOMIC DNA]</scope>
    <source>
        <strain evidence="3 4">AY1D6</strain>
    </source>
</reference>
<feature type="domain" description="DUF8175" evidence="2">
    <location>
        <begin position="54"/>
        <end position="247"/>
    </location>
</feature>
<sequence length="253" mass="25567">MTDTSSNMGGGNTKGKGRITTIAATIGVVVIAACAVIVAPSLLNPTPAAPAGTASAAPTASATAIADADRSICGLPGFEESGTLHEAPTPASWSTVGLTGAPALDTAGPGVISAIGLRSCYAHTTQGAVVAAINMWAMATSSELLLPMAQQLMTGEGQAEMVAHYEATPPAANGRLQILGFQVLSYSAEQAAIDVAANLTLADGSTRMMSLPMALRWTDGDWKQVIAKGPQSVYPPVALQSMGGYVPWAQGDN</sequence>
<name>A0ABX5AFX3_RATRA</name>
<feature type="transmembrane region" description="Helical" evidence="1">
    <location>
        <begin position="21"/>
        <end position="43"/>
    </location>
</feature>
<dbReference type="Pfam" id="PF26526">
    <property type="entry name" value="DUF8175"/>
    <property type="match status" value="1"/>
</dbReference>
<protein>
    <recommendedName>
        <fullName evidence="2">DUF8175 domain-containing protein</fullName>
    </recommendedName>
</protein>
<dbReference type="InterPro" id="IPR058488">
    <property type="entry name" value="DUF8175"/>
</dbReference>
<keyword evidence="1" id="KW-0472">Membrane</keyword>
<keyword evidence="1" id="KW-1133">Transmembrane helix</keyword>
<dbReference type="EMBL" id="PSVT01000004">
    <property type="protein sequence ID" value="PPH79065.1"/>
    <property type="molecule type" value="Genomic_DNA"/>
</dbReference>
<dbReference type="Proteomes" id="UP000239698">
    <property type="component" value="Unassembled WGS sequence"/>
</dbReference>
<evidence type="ECO:0000259" key="2">
    <source>
        <dbReference type="Pfam" id="PF26526"/>
    </source>
</evidence>
<gene>
    <name evidence="3" type="ORF">C5C40_03765</name>
</gene>
<evidence type="ECO:0000313" key="3">
    <source>
        <dbReference type="EMBL" id="PPH79065.1"/>
    </source>
</evidence>
<keyword evidence="1" id="KW-0812">Transmembrane</keyword>
<keyword evidence="4" id="KW-1185">Reference proteome</keyword>
<evidence type="ECO:0000313" key="4">
    <source>
        <dbReference type="Proteomes" id="UP000239698"/>
    </source>
</evidence>
<proteinExistence type="predicted"/>
<organism evidence="3 4">
    <name type="scientific">Rathayibacter rathayi</name>
    <name type="common">Corynebacterium rathayi</name>
    <dbReference type="NCBI Taxonomy" id="33887"/>
    <lineage>
        <taxon>Bacteria</taxon>
        <taxon>Bacillati</taxon>
        <taxon>Actinomycetota</taxon>
        <taxon>Actinomycetes</taxon>
        <taxon>Micrococcales</taxon>
        <taxon>Microbacteriaceae</taxon>
        <taxon>Rathayibacter</taxon>
    </lineage>
</organism>
<dbReference type="RefSeq" id="WP_104259687.1">
    <property type="nucleotide sequence ID" value="NZ_PSUF01000027.1"/>
</dbReference>